<keyword evidence="1" id="KW-0472">Membrane</keyword>
<dbReference type="GO" id="GO:0080120">
    <property type="term" value="P:CAAX-box protein maturation"/>
    <property type="evidence" value="ECO:0007669"/>
    <property type="project" value="UniProtKB-ARBA"/>
</dbReference>
<dbReference type="STRING" id="29341.RSJ17_09310"/>
<dbReference type="GO" id="GO:0004175">
    <property type="term" value="F:endopeptidase activity"/>
    <property type="evidence" value="ECO:0007669"/>
    <property type="project" value="UniProtKB-ARBA"/>
</dbReference>
<name>A0A0C1U4H8_9CLOT</name>
<evidence type="ECO:0000313" key="3">
    <source>
        <dbReference type="EMBL" id="KIE47694.1"/>
    </source>
</evidence>
<feature type="transmembrane region" description="Helical" evidence="1">
    <location>
        <begin position="6"/>
        <end position="23"/>
    </location>
</feature>
<keyword evidence="4" id="KW-1185">Reference proteome</keyword>
<keyword evidence="1" id="KW-0812">Transmembrane</keyword>
<dbReference type="GO" id="GO:0006508">
    <property type="term" value="P:proteolysis"/>
    <property type="evidence" value="ECO:0007669"/>
    <property type="project" value="UniProtKB-KW"/>
</dbReference>
<dbReference type="EMBL" id="AYSO01000014">
    <property type="protein sequence ID" value="KIE47694.1"/>
    <property type="molecule type" value="Genomic_DNA"/>
</dbReference>
<dbReference type="InterPro" id="IPR003675">
    <property type="entry name" value="Rce1/LyrA-like_dom"/>
</dbReference>
<dbReference type="AlphaFoldDB" id="A0A0C1U4H8"/>
<evidence type="ECO:0000259" key="2">
    <source>
        <dbReference type="Pfam" id="PF02517"/>
    </source>
</evidence>
<gene>
    <name evidence="3" type="ORF">U732_3125</name>
</gene>
<keyword evidence="1" id="KW-1133">Transmembrane helix</keyword>
<evidence type="ECO:0000313" key="4">
    <source>
        <dbReference type="Proteomes" id="UP000031366"/>
    </source>
</evidence>
<comment type="caution">
    <text evidence="3">The sequence shown here is derived from an EMBL/GenBank/DDBJ whole genome shotgun (WGS) entry which is preliminary data.</text>
</comment>
<dbReference type="Proteomes" id="UP000031366">
    <property type="component" value="Unassembled WGS sequence"/>
</dbReference>
<reference evidence="3 4" key="1">
    <citation type="journal article" date="2015" name="Infect. Genet. Evol.">
        <title>Genomic sequences of six botulinum neurotoxin-producing strains representing three clostridial species illustrate the mobility and diversity of botulinum neurotoxin genes.</title>
        <authorList>
            <person name="Smith T.J."/>
            <person name="Hill K.K."/>
            <person name="Xie G."/>
            <person name="Foley B.T."/>
            <person name="Williamson C.H."/>
            <person name="Foster J.T."/>
            <person name="Johnson S.L."/>
            <person name="Chertkov O."/>
            <person name="Teshima H."/>
            <person name="Gibbons H.S."/>
            <person name="Johnsky L.A."/>
            <person name="Karavis M.A."/>
            <person name="Smith L.A."/>
        </authorList>
    </citation>
    <scope>NUCLEOTIDE SEQUENCE [LARGE SCALE GENOMIC DNA]</scope>
    <source>
        <strain evidence="3 4">CDC 2741</strain>
    </source>
</reference>
<feature type="domain" description="CAAX prenyl protease 2/Lysostaphin resistance protein A-like" evidence="2">
    <location>
        <begin position="142"/>
        <end position="229"/>
    </location>
</feature>
<feature type="transmembrane region" description="Helical" evidence="1">
    <location>
        <begin position="139"/>
        <end position="156"/>
    </location>
</feature>
<evidence type="ECO:0000256" key="1">
    <source>
        <dbReference type="SAM" id="Phobius"/>
    </source>
</evidence>
<protein>
    <submittedName>
        <fullName evidence="3">CAAX protease self-immunity family protein</fullName>
    </submittedName>
</protein>
<feature type="transmembrane region" description="Helical" evidence="1">
    <location>
        <begin position="176"/>
        <end position="203"/>
    </location>
</feature>
<feature type="transmembrane region" description="Helical" evidence="1">
    <location>
        <begin position="44"/>
        <end position="73"/>
    </location>
</feature>
<keyword evidence="3" id="KW-0645">Protease</keyword>
<proteinExistence type="predicted"/>
<sequence length="240" mass="28207">MQLLVNILILLLVYFLPYFVFIYEYSYKRGIYKLFSIKNIFFTLIYTLLVLISPSMIANLYPFIIVIILIIHMKKSNLDDYYGYEFSIKTIDVFSAFKYAIISYIMMISASILWSWILRNLGIQLKEQEVVTILSDYDLLSFFIAVPSTVIFAPILEEFVFRYLIFEKFLKKRIGVILASIITSIIFALVHFSLTAFLVLFTVSMVTCYLIHKKGYWYAVIAHLSLNLMTTIYLFIDKFN</sequence>
<dbReference type="Pfam" id="PF02517">
    <property type="entry name" value="Rce1-like"/>
    <property type="match status" value="1"/>
</dbReference>
<feature type="transmembrane region" description="Helical" evidence="1">
    <location>
        <begin position="93"/>
        <end position="118"/>
    </location>
</feature>
<feature type="transmembrane region" description="Helical" evidence="1">
    <location>
        <begin position="215"/>
        <end position="236"/>
    </location>
</feature>
<accession>A0A0C1U4H8</accession>
<keyword evidence="3" id="KW-0378">Hydrolase</keyword>
<organism evidence="3 4">
    <name type="scientific">Clostridium argentinense CDC 2741</name>
    <dbReference type="NCBI Taxonomy" id="1418104"/>
    <lineage>
        <taxon>Bacteria</taxon>
        <taxon>Bacillati</taxon>
        <taxon>Bacillota</taxon>
        <taxon>Clostridia</taxon>
        <taxon>Eubacteriales</taxon>
        <taxon>Clostridiaceae</taxon>
        <taxon>Clostridium</taxon>
    </lineage>
</organism>